<sequence>MSQPMQMPQAAVPDTPDSTDALPRFSRRACLGGAALMGVAAVGAWLATPRLQAVTGAPSLDAVVPKAFGEWRVIADATTQVDVAQGVETVLEQPYDQTVMRTYANGQGEQVMLALAWGERQRQDVKVHRPEVCYPAQGFALRRVEAGPPIATGGRALPVPTTQLLAEARGGGFEAVRYWIRIGDNYGGDGLSARWYILNEGLAGRIPDGILVRASQRLAQASAAPGSQQLMARFLAELVAAVPAPFRGMLVR</sequence>
<feature type="region of interest" description="Disordered" evidence="1">
    <location>
        <begin position="1"/>
        <end position="23"/>
    </location>
</feature>
<proteinExistence type="predicted"/>
<name>A0A2G9C4I9_9BURK</name>
<protein>
    <submittedName>
        <fullName evidence="3">EpsI family protein</fullName>
    </submittedName>
</protein>
<organism evidence="3 4">
    <name type="scientific">Roseateles chitinivorans</name>
    <dbReference type="NCBI Taxonomy" id="2917965"/>
    <lineage>
        <taxon>Bacteria</taxon>
        <taxon>Pseudomonadati</taxon>
        <taxon>Pseudomonadota</taxon>
        <taxon>Betaproteobacteria</taxon>
        <taxon>Burkholderiales</taxon>
        <taxon>Sphaerotilaceae</taxon>
        <taxon>Roseateles</taxon>
    </lineage>
</organism>
<dbReference type="EMBL" id="PEOG01000072">
    <property type="protein sequence ID" value="PIM51272.1"/>
    <property type="molecule type" value="Genomic_DNA"/>
</dbReference>
<evidence type="ECO:0000259" key="2">
    <source>
        <dbReference type="Pfam" id="PF11984"/>
    </source>
</evidence>
<evidence type="ECO:0000313" key="3">
    <source>
        <dbReference type="EMBL" id="PIM51272.1"/>
    </source>
</evidence>
<dbReference type="AlphaFoldDB" id="A0A2G9C4I9"/>
<dbReference type="Pfam" id="PF11984">
    <property type="entry name" value="DUF3485"/>
    <property type="match status" value="1"/>
</dbReference>
<keyword evidence="4" id="KW-1185">Reference proteome</keyword>
<dbReference type="InterPro" id="IPR014263">
    <property type="entry name" value="Methanolan_biosynth_EpsI"/>
</dbReference>
<dbReference type="OrthoDB" id="8583485at2"/>
<evidence type="ECO:0000256" key="1">
    <source>
        <dbReference type="SAM" id="MobiDB-lite"/>
    </source>
</evidence>
<reference evidence="3 4" key="1">
    <citation type="submission" date="2017-11" db="EMBL/GenBank/DDBJ databases">
        <title>Draft genome sequence of Mitsuaria sp. HWN-4.</title>
        <authorList>
            <person name="Gundlapally S.R."/>
        </authorList>
    </citation>
    <scope>NUCLEOTIDE SEQUENCE [LARGE SCALE GENOMIC DNA]</scope>
    <source>
        <strain evidence="3 4">HWN-4</strain>
    </source>
</reference>
<feature type="domain" description="Methanolan biosynthesis EpsI" evidence="2">
    <location>
        <begin position="34"/>
        <end position="243"/>
    </location>
</feature>
<evidence type="ECO:0000313" key="4">
    <source>
        <dbReference type="Proteomes" id="UP000231501"/>
    </source>
</evidence>
<comment type="caution">
    <text evidence="3">The sequence shown here is derived from an EMBL/GenBank/DDBJ whole genome shotgun (WGS) entry which is preliminary data.</text>
</comment>
<dbReference type="NCBIfam" id="TIGR02914">
    <property type="entry name" value="EpsI_fam"/>
    <property type="match status" value="1"/>
</dbReference>
<accession>A0A2G9C4I9</accession>
<gene>
    <name evidence="3" type="primary">epsI</name>
    <name evidence="3" type="ORF">CS062_20630</name>
</gene>
<dbReference type="Proteomes" id="UP000231501">
    <property type="component" value="Unassembled WGS sequence"/>
</dbReference>
<dbReference type="PROSITE" id="PS51318">
    <property type="entry name" value="TAT"/>
    <property type="match status" value="1"/>
</dbReference>
<dbReference type="RefSeq" id="WP_099863452.1">
    <property type="nucleotide sequence ID" value="NZ_PEOG01000072.1"/>
</dbReference>
<dbReference type="InterPro" id="IPR006311">
    <property type="entry name" value="TAT_signal"/>
</dbReference>